<dbReference type="InterPro" id="IPR008571">
    <property type="entry name" value="HerA-like"/>
</dbReference>
<organism evidence="2">
    <name type="scientific">Listeria welshimeri</name>
    <dbReference type="NCBI Taxonomy" id="1643"/>
    <lineage>
        <taxon>Bacteria</taxon>
        <taxon>Bacillati</taxon>
        <taxon>Bacillota</taxon>
        <taxon>Bacilli</taxon>
        <taxon>Bacillales</taxon>
        <taxon>Listeriaceae</taxon>
        <taxon>Listeria</taxon>
    </lineage>
</organism>
<dbReference type="AlphaFoldDB" id="A0A2Z4HVM7"/>
<sequence>MGLFQKTLTKEEEIDKQGFYAPFIAAIQPQGGITFRLEKVVQKGSSYEAIYHVTVYPSEANLFWLEGIMGLDDIVVTTDVKHIDKEEAKDSIGNSIEEYLNRAYTEKKERGRVDASLEYNEIKDLYELVSKNKEVMKRIILRLFITSPTIHDLEQRIRDVQTSIETEGFQADVFSNETEYEYLSKFVSFSEQESYPNKRYGQPIQASALALGVPFTGVSLRDPRAIYWGESRTGGPIFWDVTHVDKFRKSFDIVGVGKKGAGKSTTIKKLTDERLMKGDYIRALDVTGEYTEQAIQRGGTVISMDGSSGVLNILEIMRTGETNSVCWSLHTTKLKQFYKQINQNASENELSTFSEVATDLYKAYGLYLPTDLEEINMVNRPSTDYPILSDLREHVRQVLYKNGLNGHMNEDISLSKQNYLENIETTINDLISNYGNMFNSHSTIQKIEDIPFVVFNMQNVVDMEIFPAQLFNILYLNWRGMFHIGGPQLEMYRRNEIDLEDVHFYFTVFDEAHHILNTRYPDAIKQLKKFSREGRKYFAGLWLFTQNITDLVPSNGADQSSEVVRDIISLLEMAEYKMIMQQDPNSMDVVRNVFKNTFSESELQAIPQLEQGEMILSLSTVKNIRFSVHTTAKQRAIYGGGVGA</sequence>
<feature type="domain" description="Helicase HerA central" evidence="1">
    <location>
        <begin position="257"/>
        <end position="460"/>
    </location>
</feature>
<reference evidence="3 4" key="1">
    <citation type="submission" date="2017-09" db="EMBL/GenBank/DDBJ databases">
        <title>Draft Genomes of 144 Listeria Monocytogenes isolates from foods.</title>
        <authorList>
            <person name="Wu C.H."/>
            <person name="Ng J."/>
            <person name="Kiang D."/>
            <person name="Chen C.-Y."/>
            <person name="Frink S."/>
            <person name="Lafrades M."/>
            <person name="Morales C."/>
            <person name="Park P."/>
            <person name="Zwick M."/>
        </authorList>
    </citation>
    <scope>NUCLEOTIDE SEQUENCE [LARGE SCALE GENOMIC DNA]</scope>
    <source>
        <strain evidence="3 4">CDPHFDLB-F14M01633.75-2</strain>
    </source>
</reference>
<dbReference type="Pfam" id="PF01935">
    <property type="entry name" value="DUF87"/>
    <property type="match status" value="1"/>
</dbReference>
<dbReference type="SUPFAM" id="SSF52540">
    <property type="entry name" value="P-loop containing nucleoside triphosphate hydrolases"/>
    <property type="match status" value="1"/>
</dbReference>
<evidence type="ECO:0000259" key="1">
    <source>
        <dbReference type="Pfam" id="PF01935"/>
    </source>
</evidence>
<dbReference type="PANTHER" id="PTHR42957">
    <property type="entry name" value="HELICASE MJ1565-RELATED"/>
    <property type="match status" value="1"/>
</dbReference>
<dbReference type="Gene3D" id="3.40.50.300">
    <property type="entry name" value="P-loop containing nucleotide triphosphate hydrolases"/>
    <property type="match status" value="2"/>
</dbReference>
<name>A0A2Z4HVM7_LISWE</name>
<evidence type="ECO:0000313" key="3">
    <source>
        <dbReference type="EMBL" id="PDK40337.1"/>
    </source>
</evidence>
<evidence type="ECO:0000313" key="2">
    <source>
        <dbReference type="EMBL" id="AWW22407.1"/>
    </source>
</evidence>
<dbReference type="EMBL" id="NYPG01000009">
    <property type="protein sequence ID" value="PDK40337.1"/>
    <property type="molecule type" value="Genomic_DNA"/>
</dbReference>
<reference evidence="2" key="2">
    <citation type="submission" date="2018-05" db="EMBL/GenBank/DDBJ databases">
        <title>Prevalence of plasmid-borne benzalkonium chloride resistance cassette bcrABC and cadmium resistance cadA genes in nonpathogenic Listeria spp. isolated from food-processing environments.</title>
        <authorList>
            <person name="Korsak D."/>
            <person name="Chmielowska C."/>
            <person name="Szuplewska M."/>
            <person name="Bartosik D."/>
        </authorList>
    </citation>
    <scope>NUCLEOTIDE SEQUENCE</scope>
    <source>
        <strain evidence="2">40/07</strain>
        <plasmid evidence="2">pLIS1</plasmid>
    </source>
</reference>
<dbReference type="PANTHER" id="PTHR42957:SF1">
    <property type="entry name" value="HELICASE MJ1565-RELATED"/>
    <property type="match status" value="1"/>
</dbReference>
<keyword evidence="4" id="KW-1185">Reference proteome</keyword>
<dbReference type="InterPro" id="IPR002789">
    <property type="entry name" value="HerA_central"/>
</dbReference>
<dbReference type="Proteomes" id="UP000219632">
    <property type="component" value="Unassembled WGS sequence"/>
</dbReference>
<dbReference type="EMBL" id="MH382833">
    <property type="protein sequence ID" value="AWW22407.1"/>
    <property type="molecule type" value="Genomic_DNA"/>
</dbReference>
<proteinExistence type="predicted"/>
<gene>
    <name evidence="3" type="ORF">AFZ32_12830</name>
    <name evidence="2" type="ORF">pLIS100160</name>
</gene>
<accession>A0A2Z4HVM7</accession>
<geneLocation type="plasmid" evidence="2">
    <name>pLIS1</name>
</geneLocation>
<keyword evidence="2" id="KW-0614">Plasmid</keyword>
<evidence type="ECO:0000313" key="4">
    <source>
        <dbReference type="Proteomes" id="UP000219632"/>
    </source>
</evidence>
<protein>
    <submittedName>
        <fullName evidence="3">DUF87 domain-containing protein</fullName>
    </submittedName>
    <submittedName>
        <fullName evidence="2">Type IV secretion system protein</fullName>
    </submittedName>
</protein>
<dbReference type="InterPro" id="IPR027417">
    <property type="entry name" value="P-loop_NTPase"/>
</dbReference>
<dbReference type="RefSeq" id="WP_003725249.1">
    <property type="nucleotide sequence ID" value="NZ_JAERVU010000008.1"/>
</dbReference>